<feature type="region of interest" description="Disordered" evidence="1">
    <location>
        <begin position="1"/>
        <end position="33"/>
    </location>
</feature>
<protein>
    <submittedName>
        <fullName evidence="2">Uncharacterized protein</fullName>
    </submittedName>
</protein>
<keyword evidence="3" id="KW-1185">Reference proteome</keyword>
<proteinExistence type="predicted"/>
<name>A0AAV7IL62_COTGL</name>
<organism evidence="2 3">
    <name type="scientific">Cotesia glomerata</name>
    <name type="common">Lepidopteran parasitic wasp</name>
    <name type="synonym">Apanteles glomeratus</name>
    <dbReference type="NCBI Taxonomy" id="32391"/>
    <lineage>
        <taxon>Eukaryota</taxon>
        <taxon>Metazoa</taxon>
        <taxon>Ecdysozoa</taxon>
        <taxon>Arthropoda</taxon>
        <taxon>Hexapoda</taxon>
        <taxon>Insecta</taxon>
        <taxon>Pterygota</taxon>
        <taxon>Neoptera</taxon>
        <taxon>Endopterygota</taxon>
        <taxon>Hymenoptera</taxon>
        <taxon>Apocrita</taxon>
        <taxon>Ichneumonoidea</taxon>
        <taxon>Braconidae</taxon>
        <taxon>Microgastrinae</taxon>
        <taxon>Cotesia</taxon>
    </lineage>
</organism>
<evidence type="ECO:0000313" key="2">
    <source>
        <dbReference type="EMBL" id="KAH0563671.1"/>
    </source>
</evidence>
<sequence length="186" mass="21670">MDGENNRSEVNNNHNNMDGDEDDGDLNANEPLYDGASINVTENDEIMDKYYYCTTCNRELESKDHDCPSYQDSKNSYFITLPIQTQLQEMFNRDGFIELLQHRFRRAVNNNVIADIYEGSIYQNWINNGFLQNPNNISFSWYTDGIPVFKSSQTSMTPFFLTINELPFSVRKLRENTLLLGLWFGK</sequence>
<gene>
    <name evidence="2" type="ORF">KQX54_004296</name>
</gene>
<comment type="caution">
    <text evidence="2">The sequence shown here is derived from an EMBL/GenBank/DDBJ whole genome shotgun (WGS) entry which is preliminary data.</text>
</comment>
<reference evidence="2 3" key="1">
    <citation type="journal article" date="2021" name="J. Hered.">
        <title>A chromosome-level genome assembly of the parasitoid wasp, Cotesia glomerata (Hymenoptera: Braconidae).</title>
        <authorList>
            <person name="Pinto B.J."/>
            <person name="Weis J.J."/>
            <person name="Gamble T."/>
            <person name="Ode P.J."/>
            <person name="Paul R."/>
            <person name="Zaspel J.M."/>
        </authorList>
    </citation>
    <scope>NUCLEOTIDE SEQUENCE [LARGE SCALE GENOMIC DNA]</scope>
    <source>
        <strain evidence="2">CgM1</strain>
    </source>
</reference>
<evidence type="ECO:0000313" key="3">
    <source>
        <dbReference type="Proteomes" id="UP000826195"/>
    </source>
</evidence>
<evidence type="ECO:0000256" key="1">
    <source>
        <dbReference type="SAM" id="MobiDB-lite"/>
    </source>
</evidence>
<accession>A0AAV7IL62</accession>
<dbReference type="AlphaFoldDB" id="A0AAV7IL62"/>
<dbReference type="Proteomes" id="UP000826195">
    <property type="component" value="Unassembled WGS sequence"/>
</dbReference>
<dbReference type="EMBL" id="JAHXZJ010000002">
    <property type="protein sequence ID" value="KAH0563671.1"/>
    <property type="molecule type" value="Genomic_DNA"/>
</dbReference>